<gene>
    <name evidence="17" type="ORF">GNI_081840</name>
</gene>
<dbReference type="SMART" id="SM00220">
    <property type="entry name" value="S_TKc"/>
    <property type="match status" value="1"/>
</dbReference>
<evidence type="ECO:0000256" key="10">
    <source>
        <dbReference type="ARBA" id="ARBA00022837"/>
    </source>
</evidence>
<dbReference type="Gene3D" id="3.30.200.20">
    <property type="entry name" value="Phosphorylase Kinase, domain 1"/>
    <property type="match status" value="1"/>
</dbReference>
<dbReference type="SUPFAM" id="SSF47473">
    <property type="entry name" value="EF-hand"/>
    <property type="match status" value="2"/>
</dbReference>
<comment type="subunit">
    <text evidence="2">Monomer.</text>
</comment>
<keyword evidence="6" id="KW-0479">Metal-binding</keyword>
<evidence type="ECO:0000256" key="12">
    <source>
        <dbReference type="ARBA" id="ARBA00024334"/>
    </source>
</evidence>
<evidence type="ECO:0000256" key="3">
    <source>
        <dbReference type="ARBA" id="ARBA00012513"/>
    </source>
</evidence>
<dbReference type="AlphaFoldDB" id="A0A023B6E0"/>
<comment type="similarity">
    <text evidence="12">Belongs to the protein kinase superfamily. Ser/Thr protein kinase family. CDPK subfamily.</text>
</comment>
<evidence type="ECO:0000256" key="5">
    <source>
        <dbReference type="ARBA" id="ARBA00022679"/>
    </source>
</evidence>
<dbReference type="PROSITE" id="PS50011">
    <property type="entry name" value="PROTEIN_KINASE_DOM"/>
    <property type="match status" value="1"/>
</dbReference>
<dbReference type="Gene3D" id="1.10.510.10">
    <property type="entry name" value="Transferase(Phosphotransferase) domain 1"/>
    <property type="match status" value="1"/>
</dbReference>
<dbReference type="PANTHER" id="PTHR24349">
    <property type="entry name" value="SERINE/THREONINE-PROTEIN KINASE"/>
    <property type="match status" value="1"/>
</dbReference>
<dbReference type="PROSITE" id="PS00018">
    <property type="entry name" value="EF_HAND_1"/>
    <property type="match status" value="3"/>
</dbReference>
<feature type="domain" description="EF-hand" evidence="16">
    <location>
        <begin position="496"/>
        <end position="531"/>
    </location>
</feature>
<dbReference type="Pfam" id="PF00069">
    <property type="entry name" value="Pkinase"/>
    <property type="match status" value="1"/>
</dbReference>
<proteinExistence type="inferred from homology"/>
<evidence type="ECO:0000256" key="11">
    <source>
        <dbReference type="ARBA" id="ARBA00022840"/>
    </source>
</evidence>
<sequence>MQAKLDNVLGDKNIFIKSARASFKQFDMDHSNSLNFAECQRLIQRLSENLALPPVDPETLRGIFDRFNTSDSDELSAEDFTMMFWQILWRVRERYYPSKTVPVRRSFFVGRTAIGDNQIKSTLFHFEKLLGQGSFGQAFMVIEKSSRLERCCKVINKDKAKVPIEQIEAEVTVLKSLDHPNVIKILDVYEDYHNLYIVQDLCTGGELLKRLSQAHERAKLLTEKYVREIMNQVLKALAYIHEMNVVHKDLKPENIMFADKGVHSEIKVIDFGLAEMFEDQNQMSTHGAGTILYMAPEVFAGWVTIKCDMWSAGVVMFQLLTGRLPFPGRSVPEVKTKIMRQDPPFREYCRHLSEEGVDLLRKLLDKNPKTRLSAKAALKHAWFESARPSTVELDADVCANLANYARHSNFKAALINLMAHQLNFNSVQIRRVTEIFRQFDEDNNGILSRSELAKGLDRAGFEKWEINKIVQALDVDGSGDISYTEFLAAAYTWRESELNIIWTAFNKLDRDHDGCISVEEFVELLSGQASGTGETSKLIKKDEIANILNAVDRNKDGIIDWQEFLAYMKSEN</sequence>
<feature type="domain" description="EF-hand" evidence="16">
    <location>
        <begin position="539"/>
        <end position="572"/>
    </location>
</feature>
<feature type="domain" description="EF-hand" evidence="16">
    <location>
        <begin position="14"/>
        <end position="49"/>
    </location>
</feature>
<keyword evidence="10" id="KW-0106">Calcium</keyword>
<dbReference type="InterPro" id="IPR018247">
    <property type="entry name" value="EF_Hand_1_Ca_BS"/>
</dbReference>
<keyword evidence="7" id="KW-0677">Repeat</keyword>
<dbReference type="CDD" id="cd05117">
    <property type="entry name" value="STKc_CAMK"/>
    <property type="match status" value="1"/>
</dbReference>
<dbReference type="GO" id="GO:0004674">
    <property type="term" value="F:protein serine/threonine kinase activity"/>
    <property type="evidence" value="ECO:0007669"/>
    <property type="project" value="UniProtKB-KW"/>
</dbReference>
<dbReference type="InterPro" id="IPR002048">
    <property type="entry name" value="EF_hand_dom"/>
</dbReference>
<evidence type="ECO:0000313" key="18">
    <source>
        <dbReference type="Proteomes" id="UP000019763"/>
    </source>
</evidence>
<dbReference type="FunFam" id="3.30.200.20:FF:000315">
    <property type="entry name" value="Calcium-dependent protein kinase 3"/>
    <property type="match status" value="1"/>
</dbReference>
<dbReference type="eggNOG" id="KOG0032">
    <property type="taxonomic scope" value="Eukaryota"/>
</dbReference>
<evidence type="ECO:0000256" key="7">
    <source>
        <dbReference type="ARBA" id="ARBA00022737"/>
    </source>
</evidence>
<reference evidence="17" key="1">
    <citation type="submission" date="2013-12" db="EMBL/GenBank/DDBJ databases">
        <authorList>
            <person name="Omoto C.K."/>
            <person name="Sibley D."/>
            <person name="Venepally P."/>
            <person name="Hadjithomas M."/>
            <person name="Karamycheva S."/>
            <person name="Brunk B."/>
            <person name="Roos D."/>
            <person name="Caler E."/>
            <person name="Lorenzi H."/>
        </authorList>
    </citation>
    <scope>NUCLEOTIDE SEQUENCE</scope>
</reference>
<evidence type="ECO:0000256" key="8">
    <source>
        <dbReference type="ARBA" id="ARBA00022741"/>
    </source>
</evidence>
<comment type="catalytic activity">
    <reaction evidence="14">
        <text>L-seryl-[protein] + ATP = O-phospho-L-seryl-[protein] + ADP + H(+)</text>
        <dbReference type="Rhea" id="RHEA:17989"/>
        <dbReference type="Rhea" id="RHEA-COMP:9863"/>
        <dbReference type="Rhea" id="RHEA-COMP:11604"/>
        <dbReference type="ChEBI" id="CHEBI:15378"/>
        <dbReference type="ChEBI" id="CHEBI:29999"/>
        <dbReference type="ChEBI" id="CHEBI:30616"/>
        <dbReference type="ChEBI" id="CHEBI:83421"/>
        <dbReference type="ChEBI" id="CHEBI:456216"/>
        <dbReference type="EC" id="2.7.11.1"/>
    </reaction>
</comment>
<name>A0A023B6E0_GRENI</name>
<evidence type="ECO:0000256" key="6">
    <source>
        <dbReference type="ARBA" id="ARBA00022723"/>
    </source>
</evidence>
<comment type="catalytic activity">
    <reaction evidence="13">
        <text>L-threonyl-[protein] + ATP = O-phospho-L-threonyl-[protein] + ADP + H(+)</text>
        <dbReference type="Rhea" id="RHEA:46608"/>
        <dbReference type="Rhea" id="RHEA-COMP:11060"/>
        <dbReference type="Rhea" id="RHEA-COMP:11605"/>
        <dbReference type="ChEBI" id="CHEBI:15378"/>
        <dbReference type="ChEBI" id="CHEBI:30013"/>
        <dbReference type="ChEBI" id="CHEBI:30616"/>
        <dbReference type="ChEBI" id="CHEBI:61977"/>
        <dbReference type="ChEBI" id="CHEBI:456216"/>
        <dbReference type="EC" id="2.7.11.1"/>
    </reaction>
</comment>
<keyword evidence="18" id="KW-1185">Reference proteome</keyword>
<dbReference type="InterPro" id="IPR011009">
    <property type="entry name" value="Kinase-like_dom_sf"/>
</dbReference>
<evidence type="ECO:0000259" key="15">
    <source>
        <dbReference type="PROSITE" id="PS50011"/>
    </source>
</evidence>
<dbReference type="OrthoDB" id="424326at2759"/>
<dbReference type="Pfam" id="PF13499">
    <property type="entry name" value="EF-hand_7"/>
    <property type="match status" value="2"/>
</dbReference>
<evidence type="ECO:0000256" key="9">
    <source>
        <dbReference type="ARBA" id="ARBA00022777"/>
    </source>
</evidence>
<dbReference type="FunFam" id="1.10.510.10:FF:000571">
    <property type="entry name" value="Maternal embryonic leucine zipper kinase"/>
    <property type="match status" value="1"/>
</dbReference>
<keyword evidence="11" id="KW-0067">ATP-binding</keyword>
<accession>A0A023B6E0</accession>
<evidence type="ECO:0000256" key="13">
    <source>
        <dbReference type="ARBA" id="ARBA00047899"/>
    </source>
</evidence>
<keyword evidence="5" id="KW-0808">Transferase</keyword>
<comment type="cofactor">
    <cofactor evidence="1">
        <name>Mg(2+)</name>
        <dbReference type="ChEBI" id="CHEBI:18420"/>
    </cofactor>
</comment>
<dbReference type="RefSeq" id="XP_011134041.1">
    <property type="nucleotide sequence ID" value="XM_011135739.1"/>
</dbReference>
<comment type="caution">
    <text evidence="17">The sequence shown here is derived from an EMBL/GenBank/DDBJ whole genome shotgun (WGS) entry which is preliminary data.</text>
</comment>
<dbReference type="Gene3D" id="1.10.238.10">
    <property type="entry name" value="EF-hand"/>
    <property type="match status" value="2"/>
</dbReference>
<dbReference type="InterPro" id="IPR011992">
    <property type="entry name" value="EF-hand-dom_pair"/>
</dbReference>
<dbReference type="EC" id="2.7.11.1" evidence="3"/>
<dbReference type="GO" id="GO:0005509">
    <property type="term" value="F:calcium ion binding"/>
    <property type="evidence" value="ECO:0007669"/>
    <property type="project" value="InterPro"/>
</dbReference>
<organism evidence="17 18">
    <name type="scientific">Gregarina niphandrodes</name>
    <name type="common">Septate eugregarine</name>
    <dbReference type="NCBI Taxonomy" id="110365"/>
    <lineage>
        <taxon>Eukaryota</taxon>
        <taxon>Sar</taxon>
        <taxon>Alveolata</taxon>
        <taxon>Apicomplexa</taxon>
        <taxon>Conoidasida</taxon>
        <taxon>Gregarinasina</taxon>
        <taxon>Eugregarinorida</taxon>
        <taxon>Gregarinidae</taxon>
        <taxon>Gregarina</taxon>
    </lineage>
</organism>
<dbReference type="EMBL" id="AFNH02000613">
    <property type="protein sequence ID" value="EZG65883.1"/>
    <property type="molecule type" value="Genomic_DNA"/>
</dbReference>
<dbReference type="GO" id="GO:0005524">
    <property type="term" value="F:ATP binding"/>
    <property type="evidence" value="ECO:0007669"/>
    <property type="project" value="UniProtKB-KW"/>
</dbReference>
<evidence type="ECO:0000256" key="4">
    <source>
        <dbReference type="ARBA" id="ARBA00022527"/>
    </source>
</evidence>
<evidence type="ECO:0000259" key="16">
    <source>
        <dbReference type="PROSITE" id="PS50222"/>
    </source>
</evidence>
<keyword evidence="9 17" id="KW-0418">Kinase</keyword>
<dbReference type="InterPro" id="IPR000719">
    <property type="entry name" value="Prot_kinase_dom"/>
</dbReference>
<dbReference type="SMART" id="SM00054">
    <property type="entry name" value="EFh"/>
    <property type="match status" value="5"/>
</dbReference>
<keyword evidence="4" id="KW-0723">Serine/threonine-protein kinase</keyword>
<dbReference type="GeneID" id="22912963"/>
<feature type="domain" description="Protein kinase" evidence="15">
    <location>
        <begin position="124"/>
        <end position="383"/>
    </location>
</feature>
<dbReference type="SUPFAM" id="SSF56112">
    <property type="entry name" value="Protein kinase-like (PK-like)"/>
    <property type="match status" value="1"/>
</dbReference>
<evidence type="ECO:0000256" key="2">
    <source>
        <dbReference type="ARBA" id="ARBA00011245"/>
    </source>
</evidence>
<dbReference type="VEuPathDB" id="CryptoDB:GNI_081840"/>
<feature type="domain" description="EF-hand" evidence="16">
    <location>
        <begin position="427"/>
        <end position="462"/>
    </location>
</feature>
<dbReference type="CDD" id="cd00051">
    <property type="entry name" value="EFh"/>
    <property type="match status" value="2"/>
</dbReference>
<evidence type="ECO:0000256" key="1">
    <source>
        <dbReference type="ARBA" id="ARBA00001946"/>
    </source>
</evidence>
<protein>
    <recommendedName>
        <fullName evidence="3">non-specific serine/threonine protein kinase</fullName>
        <ecNumber evidence="3">2.7.11.1</ecNumber>
    </recommendedName>
</protein>
<dbReference type="OMA" id="MYWEILC"/>
<dbReference type="PROSITE" id="PS50222">
    <property type="entry name" value="EF_HAND_2"/>
    <property type="match status" value="4"/>
</dbReference>
<evidence type="ECO:0000256" key="14">
    <source>
        <dbReference type="ARBA" id="ARBA00048679"/>
    </source>
</evidence>
<evidence type="ECO:0000313" key="17">
    <source>
        <dbReference type="EMBL" id="EZG65883.1"/>
    </source>
</evidence>
<dbReference type="InterPro" id="IPR008271">
    <property type="entry name" value="Ser/Thr_kinase_AS"/>
</dbReference>
<dbReference type="Proteomes" id="UP000019763">
    <property type="component" value="Unassembled WGS sequence"/>
</dbReference>
<dbReference type="PROSITE" id="PS00108">
    <property type="entry name" value="PROTEIN_KINASE_ST"/>
    <property type="match status" value="1"/>
</dbReference>
<dbReference type="InterPro" id="IPR050205">
    <property type="entry name" value="CDPK_Ser/Thr_kinases"/>
</dbReference>
<keyword evidence="8" id="KW-0547">Nucleotide-binding</keyword>